<dbReference type="Proteomes" id="UP000266861">
    <property type="component" value="Unassembled WGS sequence"/>
</dbReference>
<dbReference type="AlphaFoldDB" id="A0A397GU07"/>
<reference evidence="1 2" key="1">
    <citation type="submission" date="2018-08" db="EMBL/GenBank/DDBJ databases">
        <title>Genome and evolution of the arbuscular mycorrhizal fungus Diversispora epigaea (formerly Glomus versiforme) and its bacterial endosymbionts.</title>
        <authorList>
            <person name="Sun X."/>
            <person name="Fei Z."/>
            <person name="Harrison M."/>
        </authorList>
    </citation>
    <scope>NUCLEOTIDE SEQUENCE [LARGE SCALE GENOMIC DNA]</scope>
    <source>
        <strain evidence="1 2">IT104</strain>
    </source>
</reference>
<protein>
    <submittedName>
        <fullName evidence="1">Uncharacterized protein</fullName>
    </submittedName>
</protein>
<evidence type="ECO:0000313" key="1">
    <source>
        <dbReference type="EMBL" id="RHZ53158.1"/>
    </source>
</evidence>
<dbReference type="EMBL" id="PQFF01000394">
    <property type="protein sequence ID" value="RHZ53158.1"/>
    <property type="molecule type" value="Genomic_DNA"/>
</dbReference>
<sequence length="92" mass="10825">MLQNITKVFDSRDNDELCEDLEKTKDKIIQTEFALCLKNVNVFDNVHPLTYHRNSPKKKQLQKNGFDLALEELYLSIKDISLVPKWQIAYNL</sequence>
<accession>A0A397GU07</accession>
<organism evidence="1 2">
    <name type="scientific">Diversispora epigaea</name>
    <dbReference type="NCBI Taxonomy" id="1348612"/>
    <lineage>
        <taxon>Eukaryota</taxon>
        <taxon>Fungi</taxon>
        <taxon>Fungi incertae sedis</taxon>
        <taxon>Mucoromycota</taxon>
        <taxon>Glomeromycotina</taxon>
        <taxon>Glomeromycetes</taxon>
        <taxon>Diversisporales</taxon>
        <taxon>Diversisporaceae</taxon>
        <taxon>Diversispora</taxon>
    </lineage>
</organism>
<proteinExistence type="predicted"/>
<gene>
    <name evidence="1" type="ORF">Glove_450g19</name>
</gene>
<name>A0A397GU07_9GLOM</name>
<comment type="caution">
    <text evidence="1">The sequence shown here is derived from an EMBL/GenBank/DDBJ whole genome shotgun (WGS) entry which is preliminary data.</text>
</comment>
<keyword evidence="2" id="KW-1185">Reference proteome</keyword>
<evidence type="ECO:0000313" key="2">
    <source>
        <dbReference type="Proteomes" id="UP000266861"/>
    </source>
</evidence>